<dbReference type="InterPro" id="IPR005123">
    <property type="entry name" value="Oxoglu/Fe-dep_dioxygenase_dom"/>
</dbReference>
<comment type="similarity">
    <text evidence="1">Belongs to the iron/ascorbate-dependent oxidoreductase family.</text>
</comment>
<accession>A0A1L9BFG2</accession>
<feature type="domain" description="Fe2OG dioxygenase" evidence="2">
    <location>
        <begin position="95"/>
        <end position="186"/>
    </location>
</feature>
<keyword evidence="1" id="KW-0560">Oxidoreductase</keyword>
<keyword evidence="1" id="KW-0408">Iron</keyword>
<gene>
    <name evidence="3" type="ORF">BON30_08815</name>
</gene>
<dbReference type="GO" id="GO:0016491">
    <property type="term" value="F:oxidoreductase activity"/>
    <property type="evidence" value="ECO:0007669"/>
    <property type="project" value="UniProtKB-KW"/>
</dbReference>
<evidence type="ECO:0000313" key="3">
    <source>
        <dbReference type="EMBL" id="OJH40999.1"/>
    </source>
</evidence>
<protein>
    <recommendedName>
        <fullName evidence="2">Fe2OG dioxygenase domain-containing protein</fullName>
    </recommendedName>
</protein>
<keyword evidence="1" id="KW-0479">Metal-binding</keyword>
<evidence type="ECO:0000256" key="1">
    <source>
        <dbReference type="RuleBase" id="RU003682"/>
    </source>
</evidence>
<name>A0A1L9BFG2_9BACT</name>
<dbReference type="EMBL" id="MPIN01000002">
    <property type="protein sequence ID" value="OJH40999.1"/>
    <property type="molecule type" value="Genomic_DNA"/>
</dbReference>
<sequence length="463" mass="52680">MSHEGTVSLDFGENLLTESEWSRLDQLTSRDSIPYERITIGDADELNCVEVGRFMTDIQEPVQVNRHASDELLSIVGSPKMMRFYEEVLGVDGLCIRRCQVNVCGQGSFVGPHLDTDSNPDYLSPVVLQFSGDYEGGDYVVHHSRLGPQRYRVGRNAMLISRCDIPHEVTPVTRGVRKSLVFFLSRHSGKNRRWAQNGNFQVSQDMSGKAEGYWKDRCEAGDLELLYSDGKGHVQPGTFNQVINDLQEQMPGFNARQYFDNQPNIFRDYDHLVIARLPQEDKTVGLVGTRWFKEGDFSFLYIWTAMISEKVRGTHLVRNLLAWMMEKATQGHDAPMLLASKTYSPVAFRTFMSGMRFVPGVEGLYPDIRSERQKPELVEQARRITRLLCPKLEVDYDRGVVREGQIGVAPDFFPESMPLSGHAETDAYFQRHLSRKDQVLMFCTLPRGLHAMLGELRVLLSAK</sequence>
<reference evidence="4" key="1">
    <citation type="submission" date="2016-11" db="EMBL/GenBank/DDBJ databases">
        <authorList>
            <person name="Shukria A."/>
            <person name="Stevens D.C."/>
        </authorList>
    </citation>
    <scope>NUCLEOTIDE SEQUENCE [LARGE SCALE GENOMIC DNA]</scope>
    <source>
        <strain evidence="4">Cbfe23</strain>
    </source>
</reference>
<reference evidence="3 4" key="2">
    <citation type="submission" date="2016-12" db="EMBL/GenBank/DDBJ databases">
        <title>Draft Genome Sequence of Cystobacter ferrugineus Strain Cbfe23.</title>
        <authorList>
            <person name="Akbar S."/>
            <person name="Dowd S.E."/>
            <person name="Stevens D.C."/>
        </authorList>
    </citation>
    <scope>NUCLEOTIDE SEQUENCE [LARGE SCALE GENOMIC DNA]</scope>
    <source>
        <strain evidence="3 4">Cbfe23</strain>
    </source>
</reference>
<evidence type="ECO:0000259" key="2">
    <source>
        <dbReference type="PROSITE" id="PS51471"/>
    </source>
</evidence>
<dbReference type="Proteomes" id="UP000182229">
    <property type="component" value="Unassembled WGS sequence"/>
</dbReference>
<dbReference type="Gene3D" id="2.60.120.620">
    <property type="entry name" value="q2cbj1_9rhob like domain"/>
    <property type="match status" value="1"/>
</dbReference>
<dbReference type="Pfam" id="PF13640">
    <property type="entry name" value="2OG-FeII_Oxy_3"/>
    <property type="match status" value="1"/>
</dbReference>
<proteinExistence type="inferred from homology"/>
<dbReference type="InterPro" id="IPR044862">
    <property type="entry name" value="Pro_4_hyd_alph_FE2OG_OXY"/>
</dbReference>
<dbReference type="AlphaFoldDB" id="A0A1L9BFG2"/>
<dbReference type="GO" id="GO:0046872">
    <property type="term" value="F:metal ion binding"/>
    <property type="evidence" value="ECO:0007669"/>
    <property type="project" value="UniProtKB-KW"/>
</dbReference>
<dbReference type="STRING" id="83449.BON30_08815"/>
<organism evidence="3 4">
    <name type="scientific">Cystobacter ferrugineus</name>
    <dbReference type="NCBI Taxonomy" id="83449"/>
    <lineage>
        <taxon>Bacteria</taxon>
        <taxon>Pseudomonadati</taxon>
        <taxon>Myxococcota</taxon>
        <taxon>Myxococcia</taxon>
        <taxon>Myxococcales</taxon>
        <taxon>Cystobacterineae</taxon>
        <taxon>Archangiaceae</taxon>
        <taxon>Cystobacter</taxon>
    </lineage>
</organism>
<keyword evidence="4" id="KW-1185">Reference proteome</keyword>
<dbReference type="PROSITE" id="PS51471">
    <property type="entry name" value="FE2OG_OXY"/>
    <property type="match status" value="1"/>
</dbReference>
<evidence type="ECO:0000313" key="4">
    <source>
        <dbReference type="Proteomes" id="UP000182229"/>
    </source>
</evidence>
<comment type="caution">
    <text evidence="3">The sequence shown here is derived from an EMBL/GenBank/DDBJ whole genome shotgun (WGS) entry which is preliminary data.</text>
</comment>